<comment type="caution">
    <text evidence="2">The sequence shown here is derived from an EMBL/GenBank/DDBJ whole genome shotgun (WGS) entry which is preliminary data.</text>
</comment>
<reference evidence="2" key="1">
    <citation type="journal article" date="2022" name="bioRxiv">
        <title>Sequencing and chromosome-scale assembly of the giantPleurodeles waltlgenome.</title>
        <authorList>
            <person name="Brown T."/>
            <person name="Elewa A."/>
            <person name="Iarovenko S."/>
            <person name="Subramanian E."/>
            <person name="Araus A.J."/>
            <person name="Petzold A."/>
            <person name="Susuki M."/>
            <person name="Suzuki K.-i.T."/>
            <person name="Hayashi T."/>
            <person name="Toyoda A."/>
            <person name="Oliveira C."/>
            <person name="Osipova E."/>
            <person name="Leigh N.D."/>
            <person name="Simon A."/>
            <person name="Yun M.H."/>
        </authorList>
    </citation>
    <scope>NUCLEOTIDE SEQUENCE</scope>
    <source>
        <strain evidence="2">20211129_DDA</strain>
        <tissue evidence="2">Liver</tissue>
    </source>
</reference>
<dbReference type="EMBL" id="JANPWB010000007">
    <property type="protein sequence ID" value="KAJ1174260.1"/>
    <property type="molecule type" value="Genomic_DNA"/>
</dbReference>
<name>A0AAV7TCX6_PLEWA</name>
<sequence>MGIDDAILGNTIMYPGGSFWNEQKGKPVTSQAQNPDIGPAEKEAGLLGLAAAAEPGGEKTPGIAGKENTDGNPEIDAAGETERSEEAGRITAAVDRLQDVHFHYVPDGMWLAKVRAHLLGPRRGCGLAD</sequence>
<feature type="region of interest" description="Disordered" evidence="1">
    <location>
        <begin position="18"/>
        <end position="40"/>
    </location>
</feature>
<protein>
    <submittedName>
        <fullName evidence="2">Uncharacterized protein</fullName>
    </submittedName>
</protein>
<organism evidence="2 3">
    <name type="scientific">Pleurodeles waltl</name>
    <name type="common">Iberian ribbed newt</name>
    <dbReference type="NCBI Taxonomy" id="8319"/>
    <lineage>
        <taxon>Eukaryota</taxon>
        <taxon>Metazoa</taxon>
        <taxon>Chordata</taxon>
        <taxon>Craniata</taxon>
        <taxon>Vertebrata</taxon>
        <taxon>Euteleostomi</taxon>
        <taxon>Amphibia</taxon>
        <taxon>Batrachia</taxon>
        <taxon>Caudata</taxon>
        <taxon>Salamandroidea</taxon>
        <taxon>Salamandridae</taxon>
        <taxon>Pleurodelinae</taxon>
        <taxon>Pleurodeles</taxon>
    </lineage>
</organism>
<evidence type="ECO:0000313" key="3">
    <source>
        <dbReference type="Proteomes" id="UP001066276"/>
    </source>
</evidence>
<proteinExistence type="predicted"/>
<dbReference type="AlphaFoldDB" id="A0AAV7TCX6"/>
<keyword evidence="3" id="KW-1185">Reference proteome</keyword>
<gene>
    <name evidence="2" type="ORF">NDU88_006082</name>
</gene>
<feature type="region of interest" description="Disordered" evidence="1">
    <location>
        <begin position="52"/>
        <end position="87"/>
    </location>
</feature>
<evidence type="ECO:0000256" key="1">
    <source>
        <dbReference type="SAM" id="MobiDB-lite"/>
    </source>
</evidence>
<dbReference type="Proteomes" id="UP001066276">
    <property type="component" value="Chromosome 4_1"/>
</dbReference>
<accession>A0AAV7TCX6</accession>
<evidence type="ECO:0000313" key="2">
    <source>
        <dbReference type="EMBL" id="KAJ1174260.1"/>
    </source>
</evidence>